<name>A0A814DMK3_9BILA</name>
<proteinExistence type="predicted"/>
<evidence type="ECO:0000313" key="2">
    <source>
        <dbReference type="EMBL" id="CAF0954899.1"/>
    </source>
</evidence>
<dbReference type="AlphaFoldDB" id="A0A814DMK3"/>
<comment type="caution">
    <text evidence="2">The sequence shown here is derived from an EMBL/GenBank/DDBJ whole genome shotgun (WGS) entry which is preliminary data.</text>
</comment>
<protein>
    <submittedName>
        <fullName evidence="2">Uncharacterized protein</fullName>
    </submittedName>
</protein>
<evidence type="ECO:0000256" key="1">
    <source>
        <dbReference type="SAM" id="MobiDB-lite"/>
    </source>
</evidence>
<dbReference type="EMBL" id="CAJNOH010000226">
    <property type="protein sequence ID" value="CAF0954899.1"/>
    <property type="molecule type" value="Genomic_DNA"/>
</dbReference>
<reference evidence="2" key="1">
    <citation type="submission" date="2021-02" db="EMBL/GenBank/DDBJ databases">
        <authorList>
            <person name="Nowell W R."/>
        </authorList>
    </citation>
    <scope>NUCLEOTIDE SEQUENCE</scope>
</reference>
<sequence length="771" mass="87921">MPKKTRECVICKKVEAISKKSYIIINSAESENKLRMGYWNRFGTDISAESLINSDAHKACYIKITRKLPPIKIQQQRVLKHSPLAKNGQNDVSLSKPVENPNAEEDTLEKEVTEINQSSTVLNNCDENVSDICSNEFSEIMYGSTTNGSSIAMCRKKVKGEIVAMSDIKITYENILSRRKEPYSPAILLGNAIRARLELKFGDYIFFYRRSKSCKLLFTALYMLLVESYVASNILSNTITTPSSDSSLLVNKIRTFSESSPTEYHVNSIKQIWFNKLVTFIEEENLVLELSNWAEIETHANSLDSHIESTPERQMKDNKDLRIILMKLKQEEIFSSNAPQFRKLFSGKIIHDDIINNITNSFARGEEAMRSYIVDRLINKTIKIDEPLKAIMFLKLSDADHYVPGERPNTKKRNLLNTHSRDLSKNLNSIDRLMRDAVIIAEQRNITLSSVFSHEFTIAPLSLCDLRDYNIMYQQNKSSIIDYIKSQFSTSFSSSPPSIRETQALIIDGRSILQIKPVGKRVTVRQYANQLLKMIIVYNFNSYNRIDVVFDSPSYDLKCDDVLDSDYHQLVMNNEAIIASRIRECWSASTSIQTLPDGKVLVIAGPDESSVTLKKYFDPINDYLLVSNHAEAATRLFIHAQAISYENIKSIVCQSYDTDVIILGIAHALSLDVNNFFIKSFNTKGKFYTYINIREIALAIKKKFLIDPIILLVIHALSGCDTTSFIRNISKTNMFRTFLSNTSRYSNLNHLFSVPLSSKNFYLHSIIKIKS</sequence>
<organism evidence="2 3">
    <name type="scientific">Rotaria sordida</name>
    <dbReference type="NCBI Taxonomy" id="392033"/>
    <lineage>
        <taxon>Eukaryota</taxon>
        <taxon>Metazoa</taxon>
        <taxon>Spiralia</taxon>
        <taxon>Gnathifera</taxon>
        <taxon>Rotifera</taxon>
        <taxon>Eurotatoria</taxon>
        <taxon>Bdelloidea</taxon>
        <taxon>Philodinida</taxon>
        <taxon>Philodinidae</taxon>
        <taxon>Rotaria</taxon>
    </lineage>
</organism>
<dbReference type="Proteomes" id="UP000663854">
    <property type="component" value="Unassembled WGS sequence"/>
</dbReference>
<feature type="region of interest" description="Disordered" evidence="1">
    <location>
        <begin position="82"/>
        <end position="105"/>
    </location>
</feature>
<evidence type="ECO:0000313" key="3">
    <source>
        <dbReference type="Proteomes" id="UP000663854"/>
    </source>
</evidence>
<gene>
    <name evidence="2" type="ORF">PYM288_LOCUS12316</name>
</gene>
<dbReference type="PANTHER" id="PTHR46704:SF1">
    <property type="entry name" value="TELOMERE LENGTH REGULATION PROTEIN TEL2 HOMOLOG"/>
    <property type="match status" value="1"/>
</dbReference>
<accession>A0A814DMK3</accession>
<dbReference type="PANTHER" id="PTHR46704">
    <property type="entry name" value="CXC DOMAIN-CONTAINING PROTEIN-RELATED"/>
    <property type="match status" value="1"/>
</dbReference>